<evidence type="ECO:0000313" key="2">
    <source>
        <dbReference type="Proteomes" id="UP001623290"/>
    </source>
</evidence>
<evidence type="ECO:0000313" key="1">
    <source>
        <dbReference type="EMBL" id="WRY34988.1"/>
    </source>
</evidence>
<reference evidence="1 2" key="1">
    <citation type="submission" date="2023-09" db="EMBL/GenBank/DDBJ databases">
        <title>Thioclava shenzhenensis sp. nov., a multidrug resistant bacteria-antagonizing species isolated from coastal seawater.</title>
        <authorList>
            <person name="Long M."/>
        </authorList>
    </citation>
    <scope>NUCLEOTIDE SEQUENCE [LARGE SCALE GENOMIC DNA]</scope>
    <source>
        <strain evidence="1 2">FTW29</strain>
    </source>
</reference>
<sequence>MTIRRRDALLSEIGEVQAILKKIPSENVIDRFGLESRLKELNEELEQLPGRLQEPERLSLTFRGEPVRGSTAISADFAGSASSAFVDAFSAIIAGLKGSLKYSGPIPDKASTPLMITGMATGSFGFEMELPNLQGEFFEERASAGGAVEIFKELLRVSAKGTDDDISDIVEEIHPRAVRKVANFLSEISKKGAWCGLEFRDSYFKYSSLEELKSSEERLRKENISETEEAYFGEFQGFLPQGRNFEFAVSDGSGIIRGRLGPDIEDPDVLNREWLHKPTRVKFNVVQVGQGRPRYTLISLDDLGA</sequence>
<dbReference type="RefSeq" id="WP_406721606.1">
    <property type="nucleotide sequence ID" value="NZ_CP135443.1"/>
</dbReference>
<gene>
    <name evidence="1" type="ORF">RPE78_06820</name>
</gene>
<protein>
    <submittedName>
        <fullName evidence="1">Uncharacterized protein</fullName>
    </submittedName>
</protein>
<accession>A0ABZ1E3T2</accession>
<dbReference type="Proteomes" id="UP001623290">
    <property type="component" value="Chromosome"/>
</dbReference>
<dbReference type="EMBL" id="CP135443">
    <property type="protein sequence ID" value="WRY34988.1"/>
    <property type="molecule type" value="Genomic_DNA"/>
</dbReference>
<proteinExistence type="predicted"/>
<organism evidence="1 2">
    <name type="scientific">Thioclava litoralis</name>
    <dbReference type="NCBI Taxonomy" id="3076557"/>
    <lineage>
        <taxon>Bacteria</taxon>
        <taxon>Pseudomonadati</taxon>
        <taxon>Pseudomonadota</taxon>
        <taxon>Alphaproteobacteria</taxon>
        <taxon>Rhodobacterales</taxon>
        <taxon>Paracoccaceae</taxon>
        <taxon>Thioclava</taxon>
    </lineage>
</organism>
<keyword evidence="2" id="KW-1185">Reference proteome</keyword>
<name>A0ABZ1E3T2_9RHOB</name>